<keyword evidence="2" id="KW-0812">Transmembrane</keyword>
<dbReference type="RefSeq" id="WP_209469983.1">
    <property type="nucleotide sequence ID" value="NZ_BMWJ01000010.1"/>
</dbReference>
<organism evidence="3 4">
    <name type="scientific">Streptomyces clavifer</name>
    <dbReference type="NCBI Taxonomy" id="68188"/>
    <lineage>
        <taxon>Bacteria</taxon>
        <taxon>Bacillati</taxon>
        <taxon>Actinomycetota</taxon>
        <taxon>Actinomycetes</taxon>
        <taxon>Kitasatosporales</taxon>
        <taxon>Streptomycetaceae</taxon>
        <taxon>Streptomyces</taxon>
    </lineage>
</organism>
<dbReference type="Proteomes" id="UP001519311">
    <property type="component" value="Unassembled WGS sequence"/>
</dbReference>
<feature type="transmembrane region" description="Helical" evidence="2">
    <location>
        <begin position="218"/>
        <end position="239"/>
    </location>
</feature>
<dbReference type="EMBL" id="JAGINS010000001">
    <property type="protein sequence ID" value="MBP2359869.1"/>
    <property type="molecule type" value="Genomic_DNA"/>
</dbReference>
<feature type="region of interest" description="Disordered" evidence="1">
    <location>
        <begin position="1"/>
        <end position="28"/>
    </location>
</feature>
<accession>A0ABS4V7I1</accession>
<name>A0ABS4V7I1_9ACTN</name>
<feature type="transmembrane region" description="Helical" evidence="2">
    <location>
        <begin position="108"/>
        <end position="135"/>
    </location>
</feature>
<feature type="transmembrane region" description="Helical" evidence="2">
    <location>
        <begin position="169"/>
        <end position="197"/>
    </location>
</feature>
<sequence length="640" mass="69530">MTTQPNGPEPGPVPGPRPDQDPLPPVAPLLDPGSRLGMLIRSQAGNPPGDATAYLCGAAHTDRPFRDAVITELAENPHRIPPPSYGVDLAAVLRECFIARRQAGIRGALLLGLPLLLMAVDMAGALTMVALVLYIRLFLYVARGLAGFLAPSTEPGNARPTGAGRAIRALIFLVLSIYLAGQVLAASVLLFAEGLFISRSVCRYNAVGESSCTRNDELNLTLVTALLVLVCWIVVATVFHHRTTRLLHQFATGRTPVRQDPPAHAARLAELRQQQADPDIVFSDYAPFVGAGIELDHWSFAIELTPDVSHKPDGTTADRPAGFTVPLIHARIRRELLRLGEGDAYPGDRMHGIRVDDYIVKSGLRLGPSTDWSGTGPDSAFQELAPDARREAVVQLGGVPDGPAPATWWPDSLDLAAQERLRHYLTVRVGSWGNEVVLTVFSRVQVQGGLLFLESRAFLLPPIARAFHAIDRVTPPDGVWDWFELVQRASASVFTVVSDAPIDLFRISRTAGRIGRSHAWYAHMCATNQVVDHSPKRSVRELAAEPAFQQLFQEMDVQRFLKSIQTRTLTAVRLSLRDAGYATGEYNARANIVFDHSVHVSGTVNGNVQSGDHARASHQTITTPQPRVGPRPDRGSTQGS</sequence>
<evidence type="ECO:0000256" key="2">
    <source>
        <dbReference type="SAM" id="Phobius"/>
    </source>
</evidence>
<evidence type="ECO:0000256" key="1">
    <source>
        <dbReference type="SAM" id="MobiDB-lite"/>
    </source>
</evidence>
<feature type="compositionally biased region" description="Pro residues" evidence="1">
    <location>
        <begin position="7"/>
        <end position="27"/>
    </location>
</feature>
<proteinExistence type="predicted"/>
<gene>
    <name evidence="3" type="ORF">JOF59_002269</name>
</gene>
<keyword evidence="2" id="KW-0472">Membrane</keyword>
<protein>
    <submittedName>
        <fullName evidence="3">Uncharacterized protein</fullName>
    </submittedName>
</protein>
<keyword evidence="4" id="KW-1185">Reference proteome</keyword>
<reference evidence="3 4" key="1">
    <citation type="submission" date="2021-03" db="EMBL/GenBank/DDBJ databases">
        <title>Sequencing the genomes of 1000 actinobacteria strains.</title>
        <authorList>
            <person name="Klenk H.-P."/>
        </authorList>
    </citation>
    <scope>NUCLEOTIDE SEQUENCE [LARGE SCALE GENOMIC DNA]</scope>
    <source>
        <strain evidence="3 4">DSM 40843</strain>
    </source>
</reference>
<keyword evidence="2" id="KW-1133">Transmembrane helix</keyword>
<evidence type="ECO:0000313" key="4">
    <source>
        <dbReference type="Proteomes" id="UP001519311"/>
    </source>
</evidence>
<evidence type="ECO:0000313" key="3">
    <source>
        <dbReference type="EMBL" id="MBP2359869.1"/>
    </source>
</evidence>
<feature type="region of interest" description="Disordered" evidence="1">
    <location>
        <begin position="604"/>
        <end position="640"/>
    </location>
</feature>
<comment type="caution">
    <text evidence="3">The sequence shown here is derived from an EMBL/GenBank/DDBJ whole genome shotgun (WGS) entry which is preliminary data.</text>
</comment>